<accession>A0ABN9A3S9</accession>
<sequence length="148" mass="15257">MRLPKEQPVERSKGTKNADLPGRLLGVRCSSRLCRVVRRSRGGGRGAAPPSGLGRERFVGKRRFGKGREDRGRALKAPPDVEGAWVGARVRSNQGPDAGVSLEAPQTPAVGVLAAEPGSRARLGATARGRPLAGVRGGPGPPAAASGD</sequence>
<dbReference type="EMBL" id="OX460343">
    <property type="protein sequence ID" value="CAI9180275.1"/>
    <property type="molecule type" value="Genomic_DNA"/>
</dbReference>
<evidence type="ECO:0000313" key="2">
    <source>
        <dbReference type="EMBL" id="CAI9180275.1"/>
    </source>
</evidence>
<gene>
    <name evidence="2" type="ORF">MRATA1EN1_LOCUS29237</name>
</gene>
<feature type="compositionally biased region" description="Basic and acidic residues" evidence="1">
    <location>
        <begin position="1"/>
        <end position="13"/>
    </location>
</feature>
<feature type="region of interest" description="Disordered" evidence="1">
    <location>
        <begin position="125"/>
        <end position="148"/>
    </location>
</feature>
<feature type="region of interest" description="Disordered" evidence="1">
    <location>
        <begin position="1"/>
        <end position="22"/>
    </location>
</feature>
<name>A0ABN9A3S9_RANTA</name>
<dbReference type="Proteomes" id="UP001176941">
    <property type="component" value="Chromosome X"/>
</dbReference>
<keyword evidence="3" id="KW-1185">Reference proteome</keyword>
<proteinExistence type="predicted"/>
<reference evidence="2" key="1">
    <citation type="submission" date="2023-04" db="EMBL/GenBank/DDBJ databases">
        <authorList>
            <consortium name="ELIXIR-Norway"/>
        </authorList>
    </citation>
    <scope>NUCLEOTIDE SEQUENCE [LARGE SCALE GENOMIC DNA]</scope>
</reference>
<protein>
    <submittedName>
        <fullName evidence="2">Uncharacterized protein</fullName>
    </submittedName>
</protein>
<organism evidence="2 3">
    <name type="scientific">Rangifer tarandus platyrhynchus</name>
    <name type="common">Svalbard reindeer</name>
    <dbReference type="NCBI Taxonomy" id="3082113"/>
    <lineage>
        <taxon>Eukaryota</taxon>
        <taxon>Metazoa</taxon>
        <taxon>Chordata</taxon>
        <taxon>Craniata</taxon>
        <taxon>Vertebrata</taxon>
        <taxon>Euteleostomi</taxon>
        <taxon>Mammalia</taxon>
        <taxon>Eutheria</taxon>
        <taxon>Laurasiatheria</taxon>
        <taxon>Artiodactyla</taxon>
        <taxon>Ruminantia</taxon>
        <taxon>Pecora</taxon>
        <taxon>Cervidae</taxon>
        <taxon>Odocoileinae</taxon>
        <taxon>Rangifer</taxon>
    </lineage>
</organism>
<evidence type="ECO:0000256" key="1">
    <source>
        <dbReference type="SAM" id="MobiDB-lite"/>
    </source>
</evidence>
<evidence type="ECO:0000313" key="3">
    <source>
        <dbReference type="Proteomes" id="UP001176941"/>
    </source>
</evidence>